<evidence type="ECO:0000313" key="1">
    <source>
        <dbReference type="EMBL" id="CAI9558951.1"/>
    </source>
</evidence>
<name>A0ABN9CH40_9NEOB</name>
<evidence type="ECO:0000313" key="2">
    <source>
        <dbReference type="Proteomes" id="UP001162483"/>
    </source>
</evidence>
<organism evidence="1 2">
    <name type="scientific">Staurois parvus</name>
    <dbReference type="NCBI Taxonomy" id="386267"/>
    <lineage>
        <taxon>Eukaryota</taxon>
        <taxon>Metazoa</taxon>
        <taxon>Chordata</taxon>
        <taxon>Craniata</taxon>
        <taxon>Vertebrata</taxon>
        <taxon>Euteleostomi</taxon>
        <taxon>Amphibia</taxon>
        <taxon>Batrachia</taxon>
        <taxon>Anura</taxon>
        <taxon>Neobatrachia</taxon>
        <taxon>Ranoidea</taxon>
        <taxon>Ranidae</taxon>
        <taxon>Staurois</taxon>
    </lineage>
</organism>
<keyword evidence="2" id="KW-1185">Reference proteome</keyword>
<sequence length="55" mass="6209">MTERGARMLKRTSHQRSAESIAKGLQTLCSLQIRTITMHRELHGMGFHGRAAAFK</sequence>
<feature type="non-terminal residue" evidence="1">
    <location>
        <position position="55"/>
    </location>
</feature>
<protein>
    <submittedName>
        <fullName evidence="1">Uncharacterized protein</fullName>
    </submittedName>
</protein>
<dbReference type="EMBL" id="CATNWA010009921">
    <property type="protein sequence ID" value="CAI9558951.1"/>
    <property type="molecule type" value="Genomic_DNA"/>
</dbReference>
<accession>A0ABN9CH40</accession>
<reference evidence="1" key="1">
    <citation type="submission" date="2023-05" db="EMBL/GenBank/DDBJ databases">
        <authorList>
            <person name="Stuckert A."/>
        </authorList>
    </citation>
    <scope>NUCLEOTIDE SEQUENCE</scope>
</reference>
<proteinExistence type="predicted"/>
<dbReference type="Proteomes" id="UP001162483">
    <property type="component" value="Unassembled WGS sequence"/>
</dbReference>
<gene>
    <name evidence="1" type="ORF">SPARVUS_LOCUS4999433</name>
</gene>
<comment type="caution">
    <text evidence="1">The sequence shown here is derived from an EMBL/GenBank/DDBJ whole genome shotgun (WGS) entry which is preliminary data.</text>
</comment>